<reference evidence="1" key="1">
    <citation type="submission" date="2017-04" db="EMBL/GenBank/DDBJ databases">
        <authorList>
            <person name="Varghese N."/>
            <person name="Submissions S."/>
        </authorList>
    </citation>
    <scope>NUCLEOTIDE SEQUENCE</scope>
    <source>
        <strain evidence="1">WTE2008</strain>
    </source>
</reference>
<dbReference type="Proteomes" id="UP000192328">
    <property type="component" value="Unassembled WGS sequence"/>
</dbReference>
<protein>
    <submittedName>
        <fullName evidence="1">Membrane-bound acyltransferase YfiQ, involved in biofilm formation</fullName>
    </submittedName>
</protein>
<accession>A0AC61PQN7</accession>
<keyword evidence="1" id="KW-0012">Acyltransferase</keyword>
<evidence type="ECO:0000313" key="2">
    <source>
        <dbReference type="Proteomes" id="UP000192328"/>
    </source>
</evidence>
<proteinExistence type="predicted"/>
<evidence type="ECO:0000313" key="1">
    <source>
        <dbReference type="EMBL" id="SMC92776.1"/>
    </source>
</evidence>
<dbReference type="EMBL" id="FWXZ01000010">
    <property type="protein sequence ID" value="SMC92776.1"/>
    <property type="molecule type" value="Genomic_DNA"/>
</dbReference>
<comment type="caution">
    <text evidence="1">The sequence shown here is derived from an EMBL/GenBank/DDBJ whole genome shotgun (WGS) entry which is preliminary data.</text>
</comment>
<name>A0AC61PQN7_9FIRM</name>
<sequence>MDWMYLFYFSLGLLLFFGAKSTGRGEWNEEYTSLKQTKILQGIAALGVALHHMAQKSCAPWHPAKYTVHGLDPFVPIGYMLVGVFLFCSGLGLYKSFRTKPDYLKGFFRRRILPVIIAFYLSEFIYTGIRLLMGEKMTPVTILWYLSGLHMANFNAWYAVVIVFFYLAFWAAFRFCKKEGTAIFLVFLFALGYTVLCAFIDHQNDWWLRGEWWYNSIILFPLGLLFGKFEKRVTGFFRKGYWFWLLLSFAGIFLLFQQSEWLNNNAWGYYGEWGDPLKVPHRLMSAGLQWLVALFFTVFWFLLAMKVKPGNKALAWLGSVTLEFYLMHGVFVELFGYNFLDISKSIIYIRSVPLYIAAVLACAVAATLLFRLVFRKIRGFVQAKDGKPTGVA</sequence>
<keyword evidence="2" id="KW-1185">Reference proteome</keyword>
<organism evidence="1 2">
    <name type="scientific">Aristaeella lactis</name>
    <dbReference type="NCBI Taxonomy" id="3046383"/>
    <lineage>
        <taxon>Bacteria</taxon>
        <taxon>Bacillati</taxon>
        <taxon>Bacillota</taxon>
        <taxon>Clostridia</taxon>
        <taxon>Eubacteriales</taxon>
        <taxon>Aristaeellaceae</taxon>
        <taxon>Aristaeella</taxon>
    </lineage>
</organism>
<keyword evidence="1" id="KW-0808">Transferase</keyword>
<gene>
    <name evidence="1" type="ORF">SAMN06297397_0045</name>
</gene>